<name>A0A0C3RYD2_PHLG1</name>
<sequence>MYTAIAPSFRRLSRPPGFSQYNLPLYIMRFLSVAALFATASFVRAAIVPNVTSSAVTEPDICVEGTAVLIHSKDIDGKPYTVHSCTLKAGTSPTRRDDGLGVSLVKKNDDLCGAPCTTYCNGGSGGPNPKDCETMANAESGMGTFTITPGSAFIWSYASCQATMNNELSPRQDIVYCYDWKNWAGVVNYLAWNCQGTHGDNGGSCHFYDNTAISWIQVQTN</sequence>
<gene>
    <name evidence="1" type="ORF">PHLGIDRAFT_430031</name>
</gene>
<dbReference type="EMBL" id="KN840503">
    <property type="protein sequence ID" value="KIP07106.1"/>
    <property type="molecule type" value="Genomic_DNA"/>
</dbReference>
<dbReference type="HOGENOM" id="CLU_109029_0_0_1"/>
<keyword evidence="2" id="KW-1185">Reference proteome</keyword>
<dbReference type="AlphaFoldDB" id="A0A0C3RYD2"/>
<evidence type="ECO:0000313" key="2">
    <source>
        <dbReference type="Proteomes" id="UP000053257"/>
    </source>
</evidence>
<dbReference type="OrthoDB" id="3226519at2759"/>
<protein>
    <submittedName>
        <fullName evidence="1">Uncharacterized protein</fullName>
    </submittedName>
</protein>
<accession>A0A0C3RYD2</accession>
<evidence type="ECO:0000313" key="1">
    <source>
        <dbReference type="EMBL" id="KIP07106.1"/>
    </source>
</evidence>
<dbReference type="Proteomes" id="UP000053257">
    <property type="component" value="Unassembled WGS sequence"/>
</dbReference>
<organism evidence="1 2">
    <name type="scientific">Phlebiopsis gigantea (strain 11061_1 CR5-6)</name>
    <name type="common">White-rot fungus</name>
    <name type="synonym">Peniophora gigantea</name>
    <dbReference type="NCBI Taxonomy" id="745531"/>
    <lineage>
        <taxon>Eukaryota</taxon>
        <taxon>Fungi</taxon>
        <taxon>Dikarya</taxon>
        <taxon>Basidiomycota</taxon>
        <taxon>Agaricomycotina</taxon>
        <taxon>Agaricomycetes</taxon>
        <taxon>Polyporales</taxon>
        <taxon>Phanerochaetaceae</taxon>
        <taxon>Phlebiopsis</taxon>
    </lineage>
</organism>
<proteinExistence type="predicted"/>
<reference evidence="1 2" key="1">
    <citation type="journal article" date="2014" name="PLoS Genet.">
        <title>Analysis of the Phlebiopsis gigantea genome, transcriptome and secretome provides insight into its pioneer colonization strategies of wood.</title>
        <authorList>
            <person name="Hori C."/>
            <person name="Ishida T."/>
            <person name="Igarashi K."/>
            <person name="Samejima M."/>
            <person name="Suzuki H."/>
            <person name="Master E."/>
            <person name="Ferreira P."/>
            <person name="Ruiz-Duenas F.J."/>
            <person name="Held B."/>
            <person name="Canessa P."/>
            <person name="Larrondo L.F."/>
            <person name="Schmoll M."/>
            <person name="Druzhinina I.S."/>
            <person name="Kubicek C.P."/>
            <person name="Gaskell J.A."/>
            <person name="Kersten P."/>
            <person name="St John F."/>
            <person name="Glasner J."/>
            <person name="Sabat G."/>
            <person name="Splinter BonDurant S."/>
            <person name="Syed K."/>
            <person name="Yadav J."/>
            <person name="Mgbeahuruike A.C."/>
            <person name="Kovalchuk A."/>
            <person name="Asiegbu F.O."/>
            <person name="Lackner G."/>
            <person name="Hoffmeister D."/>
            <person name="Rencoret J."/>
            <person name="Gutierrez A."/>
            <person name="Sun H."/>
            <person name="Lindquist E."/>
            <person name="Barry K."/>
            <person name="Riley R."/>
            <person name="Grigoriev I.V."/>
            <person name="Henrissat B."/>
            <person name="Kues U."/>
            <person name="Berka R.M."/>
            <person name="Martinez A.T."/>
            <person name="Covert S.F."/>
            <person name="Blanchette R.A."/>
            <person name="Cullen D."/>
        </authorList>
    </citation>
    <scope>NUCLEOTIDE SEQUENCE [LARGE SCALE GENOMIC DNA]</scope>
    <source>
        <strain evidence="1 2">11061_1 CR5-6</strain>
    </source>
</reference>